<organism evidence="1 2">
    <name type="scientific">Nicotiana tabacum</name>
    <name type="common">Common tobacco</name>
    <dbReference type="NCBI Taxonomy" id="4097"/>
    <lineage>
        <taxon>Eukaryota</taxon>
        <taxon>Viridiplantae</taxon>
        <taxon>Streptophyta</taxon>
        <taxon>Embryophyta</taxon>
        <taxon>Tracheophyta</taxon>
        <taxon>Spermatophyta</taxon>
        <taxon>Magnoliopsida</taxon>
        <taxon>eudicotyledons</taxon>
        <taxon>Gunneridae</taxon>
        <taxon>Pentapetalae</taxon>
        <taxon>asterids</taxon>
        <taxon>lamiids</taxon>
        <taxon>Solanales</taxon>
        <taxon>Solanaceae</taxon>
        <taxon>Nicotianoideae</taxon>
        <taxon>Nicotianeae</taxon>
        <taxon>Nicotiana</taxon>
    </lineage>
</organism>
<reference evidence="1" key="1">
    <citation type="journal article" date="2014" name="Nat. Commun.">
        <title>The tobacco genome sequence and its comparison with those of tomato and potato.</title>
        <authorList>
            <person name="Sierro N."/>
            <person name="Battey J.N."/>
            <person name="Ouadi S."/>
            <person name="Bakaher N."/>
            <person name="Bovet L."/>
            <person name="Willig A."/>
            <person name="Goepfert S."/>
            <person name="Peitsch M.C."/>
            <person name="Ivanov N.V."/>
        </authorList>
    </citation>
    <scope>NUCLEOTIDE SEQUENCE [LARGE SCALE GENOMIC DNA]</scope>
</reference>
<reference evidence="2" key="2">
    <citation type="submission" date="2025-08" db="UniProtKB">
        <authorList>
            <consortium name="RefSeq"/>
        </authorList>
    </citation>
    <scope>IDENTIFICATION</scope>
    <source>
        <tissue evidence="2">Leaf</tissue>
    </source>
</reference>
<name>A0AC58S426_TOBAC</name>
<sequence length="557" mass="62482">MSVHEDVTDLQLATMNAAQLVHQVDHHNPLSLKIVLHGKNKLGFVLGTCKKSNYDASIHELWDRCNAIVLAWIMNNASPNLLSVLIYASDAYTVWEDLREIFDKVNASRVAYLHKEIATLTQGVSSFLTRLNDSYENAKKQVLMTMPLPNLNQDYAMSINDESQRINGKSVHGSNDVNEAAAMMSAKDISGRIASNCMDIQLTSKPRREEETSLLSSTMEEIMGVNLQKLKIMPWEALLSELFSGKVLRIGKEELSLYILKAEYSTVCPIVKQPRLPFHHSSSCSTSVFDLVHADVWALKNFLAMVTNQFRASIKCLITDTGTEFMNDQVTTLLQNIGILHQSSSVYTPQQNGAIERRLPTALLQGKTHFEALYQKVPSTNILEYLGAYVIPLKDVVFKEDIFPFKNMKFGVPYLFPVLEFTDFSPTYKDAQQLSSNYITHIIQSYPLTLVSDDPSASVPAEILIDYSTPPTVLRRSSRPSKPLVWLTNYVVQPQKATCSYPISQYVAYNQLSFDYQASLASYSAIAEPNSFSEASVDPKWVEAMQAEISALEENNT</sequence>
<protein>
    <submittedName>
        <fullName evidence="2">Uncharacterized protein LOC142164958</fullName>
    </submittedName>
</protein>
<dbReference type="RefSeq" id="XP_075079726.1">
    <property type="nucleotide sequence ID" value="XM_075223625.1"/>
</dbReference>
<dbReference type="Proteomes" id="UP000790787">
    <property type="component" value="Chromosome 10"/>
</dbReference>
<proteinExistence type="predicted"/>
<keyword evidence="1" id="KW-1185">Reference proteome</keyword>
<gene>
    <name evidence="2" type="primary">LOC142164958</name>
</gene>
<accession>A0AC58S426</accession>
<evidence type="ECO:0000313" key="1">
    <source>
        <dbReference type="Proteomes" id="UP000790787"/>
    </source>
</evidence>
<evidence type="ECO:0000313" key="2">
    <source>
        <dbReference type="RefSeq" id="XP_075079726.1"/>
    </source>
</evidence>